<proteinExistence type="predicted"/>
<keyword evidence="1" id="KW-0812">Transmembrane</keyword>
<name>A0A552X1I1_9GAMM</name>
<comment type="caution">
    <text evidence="2">The sequence shown here is derived from an EMBL/GenBank/DDBJ whole genome shotgun (WGS) entry which is preliminary data.</text>
</comment>
<accession>A0A552X1I1</accession>
<keyword evidence="3" id="KW-1185">Reference proteome</keyword>
<dbReference type="OrthoDB" id="9800130at2"/>
<evidence type="ECO:0000256" key="1">
    <source>
        <dbReference type="SAM" id="Phobius"/>
    </source>
</evidence>
<dbReference type="EMBL" id="VJWL01000002">
    <property type="protein sequence ID" value="TRW48739.1"/>
    <property type="molecule type" value="Genomic_DNA"/>
</dbReference>
<evidence type="ECO:0008006" key="4">
    <source>
        <dbReference type="Google" id="ProtNLM"/>
    </source>
</evidence>
<dbReference type="RefSeq" id="WP_143235725.1">
    <property type="nucleotide sequence ID" value="NZ_VJWL01000002.1"/>
</dbReference>
<organism evidence="2 3">
    <name type="scientific">Aliidiomarina halalkaliphila</name>
    <dbReference type="NCBI Taxonomy" id="2593535"/>
    <lineage>
        <taxon>Bacteria</taxon>
        <taxon>Pseudomonadati</taxon>
        <taxon>Pseudomonadota</taxon>
        <taxon>Gammaproteobacteria</taxon>
        <taxon>Alteromonadales</taxon>
        <taxon>Idiomarinaceae</taxon>
        <taxon>Aliidiomarina</taxon>
    </lineage>
</organism>
<gene>
    <name evidence="2" type="ORF">FM042_07075</name>
</gene>
<reference evidence="2 3" key="1">
    <citation type="submission" date="2019-07" db="EMBL/GenBank/DDBJ databases">
        <authorList>
            <person name="Yang M."/>
            <person name="Zhao D."/>
            <person name="Xiang H."/>
        </authorList>
    </citation>
    <scope>NUCLEOTIDE SEQUENCE [LARGE SCALE GENOMIC DNA]</scope>
    <source>
        <strain evidence="2 3">IM1326</strain>
    </source>
</reference>
<sequence length="133" mass="15188">MIELVRPFLPWLISVSLVMALVSMIAIPLLIIRMPADYFAHRKRHRHWTWTRVALYVGRNVLAFVLFIAGVAMLILPGQGLLTILIAVVVSDVPGKYELEKWVLRQRGVLRALNWIRSKANKPPVIKPQSKSE</sequence>
<protein>
    <recommendedName>
        <fullName evidence="4">Transmembrane protein (PGPGW)</fullName>
    </recommendedName>
</protein>
<dbReference type="Proteomes" id="UP000320359">
    <property type="component" value="Unassembled WGS sequence"/>
</dbReference>
<evidence type="ECO:0000313" key="2">
    <source>
        <dbReference type="EMBL" id="TRW48739.1"/>
    </source>
</evidence>
<dbReference type="AlphaFoldDB" id="A0A552X1I1"/>
<keyword evidence="1" id="KW-1133">Transmembrane helix</keyword>
<feature type="transmembrane region" description="Helical" evidence="1">
    <location>
        <begin position="12"/>
        <end position="32"/>
    </location>
</feature>
<feature type="transmembrane region" description="Helical" evidence="1">
    <location>
        <begin position="53"/>
        <end position="75"/>
    </location>
</feature>
<evidence type="ECO:0000313" key="3">
    <source>
        <dbReference type="Proteomes" id="UP000320359"/>
    </source>
</evidence>
<keyword evidence="1" id="KW-0472">Membrane</keyword>